<evidence type="ECO:0000256" key="11">
    <source>
        <dbReference type="ARBA" id="ARBA00066468"/>
    </source>
</evidence>
<keyword evidence="5" id="KW-0547">Nucleotide-binding</keyword>
<evidence type="ECO:0000256" key="15">
    <source>
        <dbReference type="ARBA" id="ARBA00083186"/>
    </source>
</evidence>
<accession>A0A644ZVS4</accession>
<reference evidence="17" key="1">
    <citation type="submission" date="2019-08" db="EMBL/GenBank/DDBJ databases">
        <authorList>
            <person name="Kucharzyk K."/>
            <person name="Murdoch R.W."/>
            <person name="Higgins S."/>
            <person name="Loffler F."/>
        </authorList>
    </citation>
    <scope>NUCLEOTIDE SEQUENCE</scope>
</reference>
<evidence type="ECO:0000256" key="3">
    <source>
        <dbReference type="ARBA" id="ARBA00011738"/>
    </source>
</evidence>
<evidence type="ECO:0000256" key="5">
    <source>
        <dbReference type="ARBA" id="ARBA00022741"/>
    </source>
</evidence>
<comment type="cofactor">
    <cofactor evidence="1">
        <name>Mg(2+)</name>
        <dbReference type="ChEBI" id="CHEBI:18420"/>
    </cofactor>
</comment>
<evidence type="ECO:0000256" key="2">
    <source>
        <dbReference type="ARBA" id="ARBA00008023"/>
    </source>
</evidence>
<dbReference type="InterPro" id="IPR029001">
    <property type="entry name" value="ITPase-like_fam"/>
</dbReference>
<comment type="similarity">
    <text evidence="2">Belongs to the HAM1 NTPase family.</text>
</comment>
<dbReference type="EC" id="3.6.1.66" evidence="11"/>
<keyword evidence="7" id="KW-0460">Magnesium</keyword>
<keyword evidence="8" id="KW-0546">Nucleotide metabolism</keyword>
<evidence type="ECO:0000256" key="8">
    <source>
        <dbReference type="ARBA" id="ARBA00023080"/>
    </source>
</evidence>
<dbReference type="Pfam" id="PF01725">
    <property type="entry name" value="Ham1p_like"/>
    <property type="match status" value="1"/>
</dbReference>
<dbReference type="GO" id="GO:0017111">
    <property type="term" value="F:ribonucleoside triphosphate phosphatase activity"/>
    <property type="evidence" value="ECO:0007669"/>
    <property type="project" value="InterPro"/>
</dbReference>
<protein>
    <recommendedName>
        <fullName evidence="12">dITP/XTP pyrophosphatase</fullName>
        <ecNumber evidence="11">3.6.1.66</ecNumber>
    </recommendedName>
    <alternativeName>
        <fullName evidence="13">Non-canonical purine NTP pyrophosphatase</fullName>
    </alternativeName>
    <alternativeName>
        <fullName evidence="14">Non-standard purine NTP pyrophosphatase</fullName>
    </alternativeName>
    <alternativeName>
        <fullName evidence="16">Nucleoside-triphosphate diphosphatase</fullName>
    </alternativeName>
    <alternativeName>
        <fullName evidence="15">Nucleoside-triphosphate pyrophosphatase</fullName>
    </alternativeName>
</protein>
<comment type="subunit">
    <text evidence="3">Homodimer.</text>
</comment>
<dbReference type="GO" id="GO:0036220">
    <property type="term" value="F:ITP diphosphatase activity"/>
    <property type="evidence" value="ECO:0007669"/>
    <property type="project" value="UniProtKB-EC"/>
</dbReference>
<evidence type="ECO:0000256" key="6">
    <source>
        <dbReference type="ARBA" id="ARBA00022801"/>
    </source>
</evidence>
<dbReference type="SUPFAM" id="SSF52972">
    <property type="entry name" value="ITPase-like"/>
    <property type="match status" value="1"/>
</dbReference>
<dbReference type="NCBIfam" id="TIGR00042">
    <property type="entry name" value="RdgB/HAM1 family non-canonical purine NTP pyrophosphatase"/>
    <property type="match status" value="1"/>
</dbReference>
<evidence type="ECO:0000256" key="7">
    <source>
        <dbReference type="ARBA" id="ARBA00022842"/>
    </source>
</evidence>
<evidence type="ECO:0000256" key="9">
    <source>
        <dbReference type="ARBA" id="ARBA00051875"/>
    </source>
</evidence>
<dbReference type="GO" id="GO:0036222">
    <property type="term" value="F:XTP diphosphatase activity"/>
    <property type="evidence" value="ECO:0007669"/>
    <property type="project" value="UniProtKB-ARBA"/>
</dbReference>
<comment type="catalytic activity">
    <reaction evidence="10">
        <text>XTP + H2O = XMP + diphosphate + H(+)</text>
        <dbReference type="Rhea" id="RHEA:28610"/>
        <dbReference type="ChEBI" id="CHEBI:15377"/>
        <dbReference type="ChEBI" id="CHEBI:15378"/>
        <dbReference type="ChEBI" id="CHEBI:33019"/>
        <dbReference type="ChEBI" id="CHEBI:57464"/>
        <dbReference type="ChEBI" id="CHEBI:61314"/>
        <dbReference type="EC" id="3.6.1.66"/>
    </reaction>
</comment>
<dbReference type="HAMAP" id="MF_01405">
    <property type="entry name" value="Non_canon_purine_NTPase"/>
    <property type="match status" value="1"/>
</dbReference>
<dbReference type="CDD" id="cd00515">
    <property type="entry name" value="HAM1"/>
    <property type="match status" value="1"/>
</dbReference>
<evidence type="ECO:0000256" key="13">
    <source>
        <dbReference type="ARBA" id="ARBA00075987"/>
    </source>
</evidence>
<dbReference type="InterPro" id="IPR020922">
    <property type="entry name" value="dITP/XTP_pyrophosphatase"/>
</dbReference>
<dbReference type="NCBIfam" id="NF011397">
    <property type="entry name" value="PRK14822.1"/>
    <property type="match status" value="1"/>
</dbReference>
<keyword evidence="6 17" id="KW-0378">Hydrolase</keyword>
<dbReference type="PANTHER" id="PTHR11067:SF9">
    <property type="entry name" value="INOSINE TRIPHOSPHATE PYROPHOSPHATASE"/>
    <property type="match status" value="1"/>
</dbReference>
<dbReference type="InterPro" id="IPR002637">
    <property type="entry name" value="RdgB/HAM1"/>
</dbReference>
<evidence type="ECO:0000256" key="1">
    <source>
        <dbReference type="ARBA" id="ARBA00001946"/>
    </source>
</evidence>
<dbReference type="GO" id="GO:0035870">
    <property type="term" value="F:dITP diphosphatase activity"/>
    <property type="evidence" value="ECO:0007669"/>
    <property type="project" value="UniProtKB-ARBA"/>
</dbReference>
<dbReference type="GO" id="GO:0046872">
    <property type="term" value="F:metal ion binding"/>
    <property type="evidence" value="ECO:0007669"/>
    <property type="project" value="UniProtKB-KW"/>
</dbReference>
<dbReference type="FunFam" id="3.90.950.10:FF:000001">
    <property type="entry name" value="dITP/XTP pyrophosphatase"/>
    <property type="match status" value="1"/>
</dbReference>
<evidence type="ECO:0000256" key="10">
    <source>
        <dbReference type="ARBA" id="ARBA00052017"/>
    </source>
</evidence>
<evidence type="ECO:0000256" key="12">
    <source>
        <dbReference type="ARBA" id="ARBA00071289"/>
    </source>
</evidence>
<dbReference type="Gene3D" id="3.90.950.10">
    <property type="match status" value="1"/>
</dbReference>
<comment type="catalytic activity">
    <reaction evidence="9">
        <text>dITP + H2O = dIMP + diphosphate + H(+)</text>
        <dbReference type="Rhea" id="RHEA:28342"/>
        <dbReference type="ChEBI" id="CHEBI:15377"/>
        <dbReference type="ChEBI" id="CHEBI:15378"/>
        <dbReference type="ChEBI" id="CHEBI:33019"/>
        <dbReference type="ChEBI" id="CHEBI:61194"/>
        <dbReference type="ChEBI" id="CHEBI:61382"/>
        <dbReference type="EC" id="3.6.1.66"/>
    </reaction>
</comment>
<dbReference type="EMBL" id="VSSQ01010719">
    <property type="protein sequence ID" value="MPM45035.1"/>
    <property type="molecule type" value="Genomic_DNA"/>
</dbReference>
<dbReference type="GO" id="GO:0009117">
    <property type="term" value="P:nucleotide metabolic process"/>
    <property type="evidence" value="ECO:0007669"/>
    <property type="project" value="UniProtKB-KW"/>
</dbReference>
<dbReference type="GO" id="GO:0000166">
    <property type="term" value="F:nucleotide binding"/>
    <property type="evidence" value="ECO:0007669"/>
    <property type="project" value="UniProtKB-KW"/>
</dbReference>
<proteinExistence type="inferred from homology"/>
<evidence type="ECO:0000256" key="16">
    <source>
        <dbReference type="ARBA" id="ARBA00083635"/>
    </source>
</evidence>
<gene>
    <name evidence="17" type="primary">rdgB_8</name>
    <name evidence="17" type="ORF">SDC9_91720</name>
</gene>
<dbReference type="GO" id="GO:0005829">
    <property type="term" value="C:cytosol"/>
    <property type="evidence" value="ECO:0007669"/>
    <property type="project" value="TreeGrafter"/>
</dbReference>
<organism evidence="17">
    <name type="scientific">bioreactor metagenome</name>
    <dbReference type="NCBI Taxonomy" id="1076179"/>
    <lineage>
        <taxon>unclassified sequences</taxon>
        <taxon>metagenomes</taxon>
        <taxon>ecological metagenomes</taxon>
    </lineage>
</organism>
<dbReference type="AlphaFoldDB" id="A0A644ZVS4"/>
<dbReference type="GO" id="GO:0009146">
    <property type="term" value="P:purine nucleoside triphosphate catabolic process"/>
    <property type="evidence" value="ECO:0007669"/>
    <property type="project" value="UniProtKB-ARBA"/>
</dbReference>
<keyword evidence="4" id="KW-0479">Metal-binding</keyword>
<dbReference type="PANTHER" id="PTHR11067">
    <property type="entry name" value="INOSINE TRIPHOSPHATE PYROPHOSPHATASE/HAM1 PROTEIN"/>
    <property type="match status" value="1"/>
</dbReference>
<evidence type="ECO:0000313" key="17">
    <source>
        <dbReference type="EMBL" id="MPM45035.1"/>
    </source>
</evidence>
<evidence type="ECO:0000256" key="14">
    <source>
        <dbReference type="ARBA" id="ARBA00078805"/>
    </source>
</evidence>
<name>A0A644ZVS4_9ZZZZ</name>
<sequence>MKIIVATTNEGKMKEFRKLLASENVEVLSMKEAGIDLDIDENGTTFEENAAIKAKTVCAAANTICLADDSGLVIDYLGGEPGIYSARYLGHDTPYEEKNRIIIERLKGVEKEKRTARFVCAVAAALPNGTVMTVTDTMEGRIADNPAGCGGFGYDPIFFYPPKGITSAEMTPDEKNAISHRGKALRRMNAFLREEILK</sequence>
<evidence type="ECO:0000256" key="4">
    <source>
        <dbReference type="ARBA" id="ARBA00022723"/>
    </source>
</evidence>
<comment type="caution">
    <text evidence="17">The sequence shown here is derived from an EMBL/GenBank/DDBJ whole genome shotgun (WGS) entry which is preliminary data.</text>
</comment>